<dbReference type="InterPro" id="IPR051536">
    <property type="entry name" value="UDG_Type-4/5"/>
</dbReference>
<reference evidence="13 14" key="1">
    <citation type="submission" date="2018-10" db="EMBL/GenBank/DDBJ databases">
        <title>Genomic Encyclopedia of Type Strains, Phase IV (KMG-IV): sequencing the most valuable type-strain genomes for metagenomic binning, comparative biology and taxonomic classification.</title>
        <authorList>
            <person name="Goeker M."/>
        </authorList>
    </citation>
    <scope>NUCLEOTIDE SEQUENCE [LARGE SCALE GENOMIC DNA]</scope>
    <source>
        <strain evidence="13 14">DSM 23841</strain>
    </source>
</reference>
<evidence type="ECO:0000313" key="13">
    <source>
        <dbReference type="EMBL" id="RKT60593.1"/>
    </source>
</evidence>
<keyword evidence="10" id="KW-0411">Iron-sulfur</keyword>
<dbReference type="OrthoDB" id="5290748at2"/>
<evidence type="ECO:0000256" key="8">
    <source>
        <dbReference type="ARBA" id="ARBA00022801"/>
    </source>
</evidence>
<accession>A0A495WIX5</accession>
<evidence type="ECO:0000256" key="5">
    <source>
        <dbReference type="ARBA" id="ARBA00022485"/>
    </source>
</evidence>
<gene>
    <name evidence="13" type="ORF">DFR40_0732</name>
</gene>
<dbReference type="PANTHER" id="PTHR33693">
    <property type="entry name" value="TYPE-5 URACIL-DNA GLYCOSYLASE"/>
    <property type="match status" value="1"/>
</dbReference>
<comment type="catalytic activity">
    <reaction evidence="1">
        <text>Hydrolyzes single-stranded DNA or mismatched double-stranded DNA and polynucleotides, releasing free uracil.</text>
        <dbReference type="EC" id="3.2.2.27"/>
    </reaction>
</comment>
<protein>
    <recommendedName>
        <fullName evidence="4">Type-4 uracil-DNA glycosylase</fullName>
        <ecNumber evidence="3">3.2.2.27</ecNumber>
    </recommendedName>
</protein>
<keyword evidence="14" id="KW-1185">Reference proteome</keyword>
<evidence type="ECO:0000256" key="1">
    <source>
        <dbReference type="ARBA" id="ARBA00001400"/>
    </source>
</evidence>
<evidence type="ECO:0000256" key="7">
    <source>
        <dbReference type="ARBA" id="ARBA00022763"/>
    </source>
</evidence>
<keyword evidence="11" id="KW-0234">DNA repair</keyword>
<dbReference type="Pfam" id="PF03167">
    <property type="entry name" value="UDG"/>
    <property type="match status" value="1"/>
</dbReference>
<dbReference type="GO" id="GO:0046872">
    <property type="term" value="F:metal ion binding"/>
    <property type="evidence" value="ECO:0007669"/>
    <property type="project" value="UniProtKB-KW"/>
</dbReference>
<dbReference type="Proteomes" id="UP000270626">
    <property type="component" value="Unassembled WGS sequence"/>
</dbReference>
<dbReference type="AlphaFoldDB" id="A0A495WIX5"/>
<dbReference type="SMART" id="SM00986">
    <property type="entry name" value="UDG"/>
    <property type="match status" value="1"/>
</dbReference>
<evidence type="ECO:0000256" key="11">
    <source>
        <dbReference type="ARBA" id="ARBA00023204"/>
    </source>
</evidence>
<evidence type="ECO:0000256" key="3">
    <source>
        <dbReference type="ARBA" id="ARBA00012030"/>
    </source>
</evidence>
<sequence>MSLSREQMLAEMGISPLWELRQPAHAAAGESEAAPAPDVAPVAAATAPAPVAAAGAGVALGWDELEAAVRACRNCELCQQRKQAVPGVGDRQPDWLFIGEGPGAEEDARGEPFVGQAGKLLDAMLAAIDLNRGERVYIANAVKCRPPGNRTPEAGEMAACRPWLVRQIELLQPKVIVLLGKAAVHSLLGEDKALAAMRGRRFEYAGIPVAVTYHPAYLLRNLPDKAKGWEDLLFARRLLGGK</sequence>
<evidence type="ECO:0000256" key="10">
    <source>
        <dbReference type="ARBA" id="ARBA00023014"/>
    </source>
</evidence>
<dbReference type="InterPro" id="IPR005122">
    <property type="entry name" value="Uracil-DNA_glycosylase-like"/>
</dbReference>
<dbReference type="GO" id="GO:0006281">
    <property type="term" value="P:DNA repair"/>
    <property type="evidence" value="ECO:0007669"/>
    <property type="project" value="UniProtKB-KW"/>
</dbReference>
<evidence type="ECO:0000256" key="4">
    <source>
        <dbReference type="ARBA" id="ARBA00019403"/>
    </source>
</evidence>
<dbReference type="EC" id="3.2.2.27" evidence="3"/>
<dbReference type="RefSeq" id="WP_121457108.1">
    <property type="nucleotide sequence ID" value="NZ_RBXP01000011.1"/>
</dbReference>
<comment type="similarity">
    <text evidence="2">Belongs to the uracil-DNA glycosylase (UDG) superfamily. Type 4 (UDGa) family.</text>
</comment>
<keyword evidence="6" id="KW-0479">Metal-binding</keyword>
<keyword evidence="7" id="KW-0227">DNA damage</keyword>
<keyword evidence="5" id="KW-0004">4Fe-4S</keyword>
<evidence type="ECO:0000313" key="14">
    <source>
        <dbReference type="Proteomes" id="UP000270626"/>
    </source>
</evidence>
<dbReference type="SUPFAM" id="SSF52141">
    <property type="entry name" value="Uracil-DNA glycosylase-like"/>
    <property type="match status" value="1"/>
</dbReference>
<dbReference type="InterPro" id="IPR005273">
    <property type="entry name" value="Ura-DNA_glyco_family4"/>
</dbReference>
<dbReference type="SMART" id="SM00987">
    <property type="entry name" value="UreE_C"/>
    <property type="match status" value="1"/>
</dbReference>
<dbReference type="EMBL" id="RBXP01000011">
    <property type="protein sequence ID" value="RKT60593.1"/>
    <property type="molecule type" value="Genomic_DNA"/>
</dbReference>
<evidence type="ECO:0000256" key="9">
    <source>
        <dbReference type="ARBA" id="ARBA00023004"/>
    </source>
</evidence>
<dbReference type="GO" id="GO:0004844">
    <property type="term" value="F:uracil DNA N-glycosylase activity"/>
    <property type="evidence" value="ECO:0007669"/>
    <property type="project" value="UniProtKB-EC"/>
</dbReference>
<evidence type="ECO:0000259" key="12">
    <source>
        <dbReference type="SMART" id="SM00986"/>
    </source>
</evidence>
<comment type="caution">
    <text evidence="13">The sequence shown here is derived from an EMBL/GenBank/DDBJ whole genome shotgun (WGS) entry which is preliminary data.</text>
</comment>
<evidence type="ECO:0000256" key="6">
    <source>
        <dbReference type="ARBA" id="ARBA00022723"/>
    </source>
</evidence>
<organism evidence="13 14">
    <name type="scientific">Azonexus fungiphilus</name>
    <dbReference type="NCBI Taxonomy" id="146940"/>
    <lineage>
        <taxon>Bacteria</taxon>
        <taxon>Pseudomonadati</taxon>
        <taxon>Pseudomonadota</taxon>
        <taxon>Betaproteobacteria</taxon>
        <taxon>Rhodocyclales</taxon>
        <taxon>Azonexaceae</taxon>
        <taxon>Azonexus</taxon>
    </lineage>
</organism>
<feature type="domain" description="Uracil-DNA glycosylase-like" evidence="12">
    <location>
        <begin position="86"/>
        <end position="239"/>
    </location>
</feature>
<keyword evidence="9" id="KW-0408">Iron</keyword>
<proteinExistence type="inferred from homology"/>
<dbReference type="Gene3D" id="3.40.470.10">
    <property type="entry name" value="Uracil-DNA glycosylase-like domain"/>
    <property type="match status" value="1"/>
</dbReference>
<evidence type="ECO:0000256" key="2">
    <source>
        <dbReference type="ARBA" id="ARBA00006521"/>
    </source>
</evidence>
<dbReference type="CDD" id="cd10030">
    <property type="entry name" value="UDG-F4_TTUDGA_SPO1dp_like"/>
    <property type="match status" value="1"/>
</dbReference>
<dbReference type="PANTHER" id="PTHR33693:SF1">
    <property type="entry name" value="TYPE-4 URACIL-DNA GLYCOSYLASE"/>
    <property type="match status" value="1"/>
</dbReference>
<dbReference type="GO" id="GO:0051539">
    <property type="term" value="F:4 iron, 4 sulfur cluster binding"/>
    <property type="evidence" value="ECO:0007669"/>
    <property type="project" value="UniProtKB-KW"/>
</dbReference>
<dbReference type="NCBIfam" id="TIGR00758">
    <property type="entry name" value="UDG_fam4"/>
    <property type="match status" value="1"/>
</dbReference>
<dbReference type="InterPro" id="IPR036895">
    <property type="entry name" value="Uracil-DNA_glycosylase-like_sf"/>
</dbReference>
<name>A0A495WIX5_9RHOO</name>
<keyword evidence="8" id="KW-0378">Hydrolase</keyword>